<protein>
    <submittedName>
        <fullName evidence="2">Uncharacterized protein</fullName>
    </submittedName>
</protein>
<evidence type="ECO:0000256" key="1">
    <source>
        <dbReference type="SAM" id="Phobius"/>
    </source>
</evidence>
<organism evidence="2 3">
    <name type="scientific">Methylobacterium tardum</name>
    <dbReference type="NCBI Taxonomy" id="374432"/>
    <lineage>
        <taxon>Bacteria</taxon>
        <taxon>Pseudomonadati</taxon>
        <taxon>Pseudomonadota</taxon>
        <taxon>Alphaproteobacteria</taxon>
        <taxon>Hyphomicrobiales</taxon>
        <taxon>Methylobacteriaceae</taxon>
        <taxon>Methylobacterium</taxon>
    </lineage>
</organism>
<dbReference type="Proteomes" id="UP001157440">
    <property type="component" value="Unassembled WGS sequence"/>
</dbReference>
<keyword evidence="1" id="KW-1133">Transmembrane helix</keyword>
<evidence type="ECO:0000313" key="3">
    <source>
        <dbReference type="Proteomes" id="UP001157440"/>
    </source>
</evidence>
<keyword evidence="1" id="KW-0812">Transmembrane</keyword>
<dbReference type="AlphaFoldDB" id="A0AA37TGS3"/>
<accession>A0AA37TGS3</accession>
<name>A0AA37TGS3_9HYPH</name>
<keyword evidence="1" id="KW-0472">Membrane</keyword>
<reference evidence="3" key="1">
    <citation type="journal article" date="2019" name="Int. J. Syst. Evol. Microbiol.">
        <title>The Global Catalogue of Microorganisms (GCM) 10K type strain sequencing project: providing services to taxonomists for standard genome sequencing and annotation.</title>
        <authorList>
            <consortium name="The Broad Institute Genomics Platform"/>
            <consortium name="The Broad Institute Genome Sequencing Center for Infectious Disease"/>
            <person name="Wu L."/>
            <person name="Ma J."/>
        </authorList>
    </citation>
    <scope>NUCLEOTIDE SEQUENCE [LARGE SCALE GENOMIC DNA]</scope>
    <source>
        <strain evidence="3">NBRC 103632</strain>
    </source>
</reference>
<feature type="transmembrane region" description="Helical" evidence="1">
    <location>
        <begin position="6"/>
        <end position="29"/>
    </location>
</feature>
<dbReference type="EMBL" id="BSPL01000011">
    <property type="protein sequence ID" value="GLS69827.1"/>
    <property type="molecule type" value="Genomic_DNA"/>
</dbReference>
<proteinExistence type="predicted"/>
<gene>
    <name evidence="2" type="ORF">GCM10007890_18400</name>
</gene>
<comment type="caution">
    <text evidence="2">The sequence shown here is derived from an EMBL/GenBank/DDBJ whole genome shotgun (WGS) entry which is preliminary data.</text>
</comment>
<sequence>MSLTLAQMVVLFLGPLVLATMVAVVLWLTHEKESDRLKRAEADRAIWLKYQDERKVPGE</sequence>
<keyword evidence="3" id="KW-1185">Reference proteome</keyword>
<evidence type="ECO:0000313" key="2">
    <source>
        <dbReference type="EMBL" id="GLS69827.1"/>
    </source>
</evidence>
<dbReference type="RefSeq" id="WP_238199518.1">
    <property type="nucleotide sequence ID" value="NZ_BPQZ01000039.1"/>
</dbReference>